<dbReference type="Pfam" id="PF00225">
    <property type="entry name" value="Kinesin"/>
    <property type="match status" value="1"/>
</dbReference>
<dbReference type="GO" id="GO:0005524">
    <property type="term" value="F:ATP binding"/>
    <property type="evidence" value="ECO:0007669"/>
    <property type="project" value="UniProtKB-UniRule"/>
</dbReference>
<accession>A0A2T9YVE7</accession>
<sequence length="202" mass="22583">MSQGNNIKVVARFRPQNSLEISEGGKPIIDIIEDHAVIIKNEESLGPFSFDRAFGMDTSQEVLYNYSVKQTLEDVFNGYNGTVFAYGQTGSGKTFTMMGSDIDDKKLKGITPRIVEGIFNTILESPPSVEYIVKVSYIEIYMEKVKDLLNPINDNLPLHEEKNRGVYVKGLMEIFVSSVDEVYDVMKQGGKSRVVAHTSITL</sequence>
<keyword evidence="1" id="KW-0175">Coiled coil</keyword>
<protein>
    <recommendedName>
        <fullName evidence="4">Kinesin motor domain-containing protein</fullName>
    </recommendedName>
</protein>
<dbReference type="EMBL" id="MBFR01000037">
    <property type="protein sequence ID" value="PVU96256.1"/>
    <property type="molecule type" value="Genomic_DNA"/>
</dbReference>
<evidence type="ECO:0000256" key="2">
    <source>
        <dbReference type="ARBA" id="ARBA00023175"/>
    </source>
</evidence>
<feature type="binding site" evidence="3">
    <location>
        <begin position="87"/>
        <end position="94"/>
    </location>
    <ligand>
        <name>ATP</name>
        <dbReference type="ChEBI" id="CHEBI:30616"/>
    </ligand>
</feature>
<dbReference type="GO" id="GO:0007018">
    <property type="term" value="P:microtubule-based movement"/>
    <property type="evidence" value="ECO:0007669"/>
    <property type="project" value="InterPro"/>
</dbReference>
<dbReference type="OrthoDB" id="3176171at2759"/>
<comment type="caution">
    <text evidence="5">The sequence shown here is derived from an EMBL/GenBank/DDBJ whole genome shotgun (WGS) entry which is preliminary data.</text>
</comment>
<name>A0A2T9YVE7_9FUNG</name>
<dbReference type="PROSITE" id="PS50067">
    <property type="entry name" value="KINESIN_MOTOR_2"/>
    <property type="match status" value="1"/>
</dbReference>
<proteinExistence type="inferred from homology"/>
<dbReference type="GO" id="GO:0003777">
    <property type="term" value="F:microtubule motor activity"/>
    <property type="evidence" value="ECO:0007669"/>
    <property type="project" value="InterPro"/>
</dbReference>
<evidence type="ECO:0000259" key="4">
    <source>
        <dbReference type="PROSITE" id="PS50067"/>
    </source>
</evidence>
<dbReference type="PANTHER" id="PTHR47968">
    <property type="entry name" value="CENTROMERE PROTEIN E"/>
    <property type="match status" value="1"/>
</dbReference>
<dbReference type="InterPro" id="IPR027640">
    <property type="entry name" value="Kinesin-like_fam"/>
</dbReference>
<dbReference type="SUPFAM" id="SSF52540">
    <property type="entry name" value="P-loop containing nucleoside triphosphate hydrolases"/>
    <property type="match status" value="1"/>
</dbReference>
<dbReference type="InterPro" id="IPR027417">
    <property type="entry name" value="P-loop_NTPase"/>
</dbReference>
<gene>
    <name evidence="5" type="ORF">BB561_001291</name>
</gene>
<evidence type="ECO:0000313" key="6">
    <source>
        <dbReference type="Proteomes" id="UP000245383"/>
    </source>
</evidence>
<keyword evidence="6" id="KW-1185">Reference proteome</keyword>
<keyword evidence="3" id="KW-0067">ATP-binding</keyword>
<feature type="domain" description="Kinesin motor" evidence="4">
    <location>
        <begin position="6"/>
        <end position="202"/>
    </location>
</feature>
<dbReference type="Proteomes" id="UP000245383">
    <property type="component" value="Unassembled WGS sequence"/>
</dbReference>
<dbReference type="Gene3D" id="3.40.850.10">
    <property type="entry name" value="Kinesin motor domain"/>
    <property type="match status" value="1"/>
</dbReference>
<organism evidence="5 6">
    <name type="scientific">Smittium simulii</name>
    <dbReference type="NCBI Taxonomy" id="133385"/>
    <lineage>
        <taxon>Eukaryota</taxon>
        <taxon>Fungi</taxon>
        <taxon>Fungi incertae sedis</taxon>
        <taxon>Zoopagomycota</taxon>
        <taxon>Kickxellomycotina</taxon>
        <taxon>Harpellomycetes</taxon>
        <taxon>Harpellales</taxon>
        <taxon>Legeriomycetaceae</taxon>
        <taxon>Smittium</taxon>
    </lineage>
</organism>
<reference evidence="5 6" key="1">
    <citation type="journal article" date="2018" name="MBio">
        <title>Comparative Genomics Reveals the Core Gene Toolbox for the Fungus-Insect Symbiosis.</title>
        <authorList>
            <person name="Wang Y."/>
            <person name="Stata M."/>
            <person name="Wang W."/>
            <person name="Stajich J.E."/>
            <person name="White M.M."/>
            <person name="Moncalvo J.M."/>
        </authorList>
    </citation>
    <scope>NUCLEOTIDE SEQUENCE [LARGE SCALE GENOMIC DNA]</scope>
    <source>
        <strain evidence="5 6">SWE-8-4</strain>
    </source>
</reference>
<evidence type="ECO:0000313" key="5">
    <source>
        <dbReference type="EMBL" id="PVU96256.1"/>
    </source>
</evidence>
<evidence type="ECO:0000256" key="1">
    <source>
        <dbReference type="ARBA" id="ARBA00023054"/>
    </source>
</evidence>
<dbReference type="SMART" id="SM00129">
    <property type="entry name" value="KISc"/>
    <property type="match status" value="1"/>
</dbReference>
<evidence type="ECO:0000256" key="3">
    <source>
        <dbReference type="PROSITE-ProRule" id="PRU00283"/>
    </source>
</evidence>
<keyword evidence="2 3" id="KW-0505">Motor protein</keyword>
<comment type="similarity">
    <text evidence="3">Belongs to the TRAFAC class myosin-kinesin ATPase superfamily. Kinesin family.</text>
</comment>
<dbReference type="InterPro" id="IPR036961">
    <property type="entry name" value="Kinesin_motor_dom_sf"/>
</dbReference>
<keyword evidence="3" id="KW-0547">Nucleotide-binding</keyword>
<dbReference type="GO" id="GO:0008017">
    <property type="term" value="F:microtubule binding"/>
    <property type="evidence" value="ECO:0007669"/>
    <property type="project" value="InterPro"/>
</dbReference>
<dbReference type="PANTHER" id="PTHR47968:SF75">
    <property type="entry name" value="CENTROMERE-ASSOCIATED PROTEIN E"/>
    <property type="match status" value="1"/>
</dbReference>
<dbReference type="InterPro" id="IPR001752">
    <property type="entry name" value="Kinesin_motor_dom"/>
</dbReference>
<dbReference type="AlphaFoldDB" id="A0A2T9YVE7"/>
<dbReference type="STRING" id="133385.A0A2T9YVE7"/>